<reference evidence="3 4" key="1">
    <citation type="journal article" date="2007" name="Appl. Environ. Microbiol.">
        <title>Rhizobial factors required for stem nodule maturation and maintenance in Sesbania rostrata-Azorhizobium caulinodans ORS571 symbiosis.</title>
        <authorList>
            <person name="Suzuki S."/>
            <person name="Aono T."/>
            <person name="Lee KB."/>
            <person name="Suzuki T."/>
            <person name="Liu CT."/>
            <person name="Miwa H."/>
            <person name="Wakao S."/>
            <person name="Iki T."/>
            <person name="Oyaizu H."/>
        </authorList>
    </citation>
    <scope>NUCLEOTIDE SEQUENCE [LARGE SCALE GENOMIC DNA]</scope>
    <source>
        <strain evidence="4">ATCC 43989 / DSM 5975 / JCM 20966 / LMG 6465 / NBRC 14845 / NCIMB 13405 / ORS 571</strain>
    </source>
</reference>
<proteinExistence type="predicted"/>
<evidence type="ECO:0000313" key="3">
    <source>
        <dbReference type="EMBL" id="BAF89995.1"/>
    </source>
</evidence>
<evidence type="ECO:0000313" key="4">
    <source>
        <dbReference type="Proteomes" id="UP000000270"/>
    </source>
</evidence>
<dbReference type="eggNOG" id="ENOG50330NT">
    <property type="taxonomic scope" value="Bacteria"/>
</dbReference>
<reference evidence="3 4" key="6">
    <citation type="journal article" date="2011" name="Appl. Environ. Microbiol.">
        <title>Involvement of the azorhizobial chromosome partition gene (parA) in the onset of bacteroid differentiation during Sesbania rostrata stem nodule development.</title>
        <authorList>
            <person name="Liu CT."/>
            <person name="Lee KB."/>
            <person name="Wang YS."/>
            <person name="Peng MH."/>
            <person name="Lee KT."/>
            <person name="Suzuki S."/>
            <person name="Suzuki T."/>
            <person name="Oyaizu H."/>
        </authorList>
    </citation>
    <scope>NUCLEOTIDE SEQUENCE [LARGE SCALE GENOMIC DNA]</scope>
    <source>
        <strain evidence="4">ATCC 43989 / DSM 5975 / JCM 20966 / LMG 6465 / NBRC 14845 / NCIMB 13405 / ORS 571</strain>
    </source>
</reference>
<evidence type="ECO:0008006" key="5">
    <source>
        <dbReference type="Google" id="ProtNLM"/>
    </source>
</evidence>
<reference evidence="3 4" key="3">
    <citation type="journal article" date="2008" name="BMC Genomics">
        <title>The genome of the versatile nitrogen fixer Azorhizobium caulinodans ORS571.</title>
        <authorList>
            <person name="Lee KB."/>
            <person name="Backer P.D."/>
            <person name="Aono T."/>
            <person name="Liu CT."/>
            <person name="Suzuki S."/>
            <person name="Suzuki T."/>
            <person name="Kaneko T."/>
            <person name="Yamada M."/>
            <person name="Tabata S."/>
            <person name="Kupfer D.M."/>
            <person name="Najar F.Z."/>
            <person name="Wiley G.B."/>
            <person name="Roe B."/>
            <person name="Binnewies T.T."/>
            <person name="Ussery D.W."/>
            <person name="D'Haeze W."/>
            <person name="Herder J.D."/>
            <person name="Gevers D."/>
            <person name="Vereecke D."/>
            <person name="Holsters M."/>
            <person name="Oyaizu H."/>
        </authorList>
    </citation>
    <scope>NUCLEOTIDE SEQUENCE [LARGE SCALE GENOMIC DNA]</scope>
    <source>
        <strain evidence="4">ATCC 43989 / DSM 5975 / JCM 20966 / LMG 6465 / NBRC 14845 / NCIMB 13405 / ORS 571</strain>
    </source>
</reference>
<feature type="compositionally biased region" description="Low complexity" evidence="1">
    <location>
        <begin position="182"/>
        <end position="212"/>
    </location>
</feature>
<dbReference type="Proteomes" id="UP000000270">
    <property type="component" value="Chromosome"/>
</dbReference>
<reference evidence="3 4" key="5">
    <citation type="journal article" date="2010" name="Appl. Environ. Microbiol.">
        <title>phrR-like gene praR of Azorhizobium caulinodans ORS571 is essential for symbiosis with Sesbania rostrata and is involved in expression of reb genes.</title>
        <authorList>
            <person name="Akiba N."/>
            <person name="Aono T."/>
            <person name="Toyazaki H."/>
            <person name="Sato S."/>
            <person name="Oyaizu H."/>
        </authorList>
    </citation>
    <scope>NUCLEOTIDE SEQUENCE [LARGE SCALE GENOMIC DNA]</scope>
    <source>
        <strain evidence="4">ATCC 43989 / DSM 5975 / JCM 20966 / LMG 6465 / NBRC 14845 / NCIMB 13405 / ORS 571</strain>
    </source>
</reference>
<evidence type="ECO:0000256" key="2">
    <source>
        <dbReference type="SAM" id="SignalP"/>
    </source>
</evidence>
<name>A8IL72_AZOC5</name>
<organism evidence="3 4">
    <name type="scientific">Azorhizobium caulinodans (strain ATCC 43989 / DSM 5975 / JCM 20966 / LMG 6465 / NBRC 14845 / NCIMB 13405 / ORS 571)</name>
    <dbReference type="NCBI Taxonomy" id="438753"/>
    <lineage>
        <taxon>Bacteria</taxon>
        <taxon>Pseudomonadati</taxon>
        <taxon>Pseudomonadota</taxon>
        <taxon>Alphaproteobacteria</taxon>
        <taxon>Hyphomicrobiales</taxon>
        <taxon>Xanthobacteraceae</taxon>
        <taxon>Azorhizobium</taxon>
    </lineage>
</organism>
<keyword evidence="4" id="KW-1185">Reference proteome</keyword>
<feature type="signal peptide" evidence="2">
    <location>
        <begin position="1"/>
        <end position="36"/>
    </location>
</feature>
<dbReference type="HOGENOM" id="CLU_104664_0_0_5"/>
<sequence>MKKGCGMTDATSHVRWGALVGRLARFALLGAGLALAGCQTDGTGVASGSSRSNQALAFESIDGPPKATFDRLVTKLADQAEQQQVALVSRTQPANYRIRGYVSAHTEKGKTLVNYAWDVFDADKQRVARITGTETIKSAKGGAWASCDDEVIARIAGTTIASLSETLQVGNPNAAASATASAPAAAAPAGPTEAAPPVAEQPAPATAPSSAPVDVGGVPVASASPFGPSAAEAPGLAYASR</sequence>
<dbReference type="EMBL" id="AP009384">
    <property type="protein sequence ID" value="BAF89995.1"/>
    <property type="molecule type" value="Genomic_DNA"/>
</dbReference>
<evidence type="ECO:0000256" key="1">
    <source>
        <dbReference type="SAM" id="MobiDB-lite"/>
    </source>
</evidence>
<protein>
    <recommendedName>
        <fullName evidence="5">Lipoprotein</fullName>
    </recommendedName>
</protein>
<reference evidence="4" key="2">
    <citation type="submission" date="2007-04" db="EMBL/GenBank/DDBJ databases">
        <title>Complete genome sequence of the nitrogen-fixing bacterium Azorhizobium caulinodans ORS571.</title>
        <authorList>
            <person name="Lee K.B."/>
            <person name="Backer P.D."/>
            <person name="Aono T."/>
            <person name="Liu C.T."/>
            <person name="Suzuki S."/>
            <person name="Suzuki T."/>
            <person name="Kaneko T."/>
            <person name="Yamada M."/>
            <person name="Tabata S."/>
            <person name="Kupfer D.M."/>
            <person name="Najar F.Z."/>
            <person name="Wiley G.B."/>
            <person name="Roe B."/>
            <person name="Binnewies T."/>
            <person name="Ussery D."/>
            <person name="Vereecke D."/>
            <person name="Gevers D."/>
            <person name="Holsters M."/>
            <person name="Oyaizu H."/>
        </authorList>
    </citation>
    <scope>NUCLEOTIDE SEQUENCE [LARGE SCALE GENOMIC DNA]</scope>
    <source>
        <strain evidence="4">ATCC 43989 / DSM 5975 / JCM 20966 / LMG 6465 / NBRC 14845 / NCIMB 13405 / ORS 571</strain>
    </source>
</reference>
<gene>
    <name evidence="3" type="ordered locus">AZC_3997</name>
</gene>
<reference evidence="3 4" key="4">
    <citation type="journal article" date="2009" name="Appl. Environ. Microbiol.">
        <title>Comparative genome-wide transcriptional profiling of Azorhizobium caulinodans ORS571 grown under free-living and symbiotic conditions.</title>
        <authorList>
            <person name="Tsukada S."/>
            <person name="Aono T."/>
            <person name="Akiba N."/>
            <person name="Lee KB."/>
            <person name="Liu CT."/>
            <person name="Toyazaki H."/>
            <person name="Oyaizu H."/>
        </authorList>
    </citation>
    <scope>NUCLEOTIDE SEQUENCE [LARGE SCALE GENOMIC DNA]</scope>
    <source>
        <strain evidence="4">ATCC 43989 / DSM 5975 / JCM 20966 / LMG 6465 / NBRC 14845 / NCIMB 13405 / ORS 571</strain>
    </source>
</reference>
<accession>A8IL72</accession>
<dbReference type="STRING" id="438753.AZC_3997"/>
<keyword evidence="2" id="KW-0732">Signal</keyword>
<dbReference type="AlphaFoldDB" id="A8IL72"/>
<feature type="chain" id="PRO_5002721148" description="Lipoprotein" evidence="2">
    <location>
        <begin position="37"/>
        <end position="241"/>
    </location>
</feature>
<feature type="region of interest" description="Disordered" evidence="1">
    <location>
        <begin position="182"/>
        <end position="241"/>
    </location>
</feature>
<dbReference type="KEGG" id="azc:AZC_3997"/>